<dbReference type="PANTHER" id="PTHR19288">
    <property type="entry name" value="4-NITROPHENYLPHOSPHATASE-RELATED"/>
    <property type="match status" value="1"/>
</dbReference>
<accession>A0ABP6QU66</accession>
<keyword evidence="1" id="KW-0378">Hydrolase</keyword>
<protein>
    <submittedName>
        <fullName evidence="1">TIGR01458 family HAD-type hydrolase</fullName>
    </submittedName>
</protein>
<dbReference type="PANTHER" id="PTHR19288:SF46">
    <property type="entry name" value="HALOACID DEHALOGENASE-LIKE HYDROLASE DOMAIN-CONTAINING PROTEIN 2"/>
    <property type="match status" value="1"/>
</dbReference>
<dbReference type="InterPro" id="IPR006357">
    <property type="entry name" value="HAD-SF_hydro_IIA"/>
</dbReference>
<dbReference type="Gene3D" id="3.40.50.1000">
    <property type="entry name" value="HAD superfamily/HAD-like"/>
    <property type="match status" value="2"/>
</dbReference>
<reference evidence="2" key="1">
    <citation type="journal article" date="2019" name="Int. J. Syst. Evol. Microbiol.">
        <title>The Global Catalogue of Microorganisms (GCM) 10K type strain sequencing project: providing services to taxonomists for standard genome sequencing and annotation.</title>
        <authorList>
            <consortium name="The Broad Institute Genomics Platform"/>
            <consortium name="The Broad Institute Genome Sequencing Center for Infectious Disease"/>
            <person name="Wu L."/>
            <person name="Ma J."/>
        </authorList>
    </citation>
    <scope>NUCLEOTIDE SEQUENCE [LARGE SCALE GENOMIC DNA]</scope>
    <source>
        <strain evidence="2">JCM 9377</strain>
    </source>
</reference>
<dbReference type="InterPro" id="IPR023214">
    <property type="entry name" value="HAD_sf"/>
</dbReference>
<dbReference type="Pfam" id="PF13344">
    <property type="entry name" value="Hydrolase_6"/>
    <property type="match status" value="1"/>
</dbReference>
<dbReference type="InterPro" id="IPR036412">
    <property type="entry name" value="HAD-like_sf"/>
</dbReference>
<evidence type="ECO:0000313" key="1">
    <source>
        <dbReference type="EMBL" id="GAA3242623.1"/>
    </source>
</evidence>
<gene>
    <name evidence="1" type="ORF">GCM10010468_80430</name>
</gene>
<dbReference type="Pfam" id="PF13242">
    <property type="entry name" value="Hydrolase_like"/>
    <property type="match status" value="1"/>
</dbReference>
<dbReference type="EMBL" id="BAAAUV010000052">
    <property type="protein sequence ID" value="GAA3242623.1"/>
    <property type="molecule type" value="Genomic_DNA"/>
</dbReference>
<dbReference type="GO" id="GO:0016787">
    <property type="term" value="F:hydrolase activity"/>
    <property type="evidence" value="ECO:0007669"/>
    <property type="project" value="UniProtKB-KW"/>
</dbReference>
<dbReference type="Proteomes" id="UP001501237">
    <property type="component" value="Unassembled WGS sequence"/>
</dbReference>
<dbReference type="SUPFAM" id="SSF56784">
    <property type="entry name" value="HAD-like"/>
    <property type="match status" value="1"/>
</dbReference>
<comment type="caution">
    <text evidence="1">The sequence shown here is derived from an EMBL/GenBank/DDBJ whole genome shotgun (WGS) entry which is preliminary data.</text>
</comment>
<proteinExistence type="predicted"/>
<name>A0ABP6QU66_9ACTN</name>
<keyword evidence="2" id="KW-1185">Reference proteome</keyword>
<sequence length="274" mass="28882">MAPVSAVASRLVDVRSVDAALVDLDGTVYANGRLVPGAGYALGFLRQAGIALRFLTNRDSLPPGVIRADLAAMGLEVAPWELFTPVLAAQRYLEEQRDVRALLMVSSTVRTAFERFTGKGPVTHVVVGDCRDTLDYALLDHAFRAVRGGAELVALQRGRYFVRSNGEHLGTGGIVAALEYSANTTAKVVGKPSKDFLALAAASTGTDVSRCVVIGDDATTDVAGGAALGARTVQVRTGRYRDQQDEPGLPCAEAVIDSIADLPALLLDWDAAQS</sequence>
<dbReference type="PROSITE" id="PS01228">
    <property type="entry name" value="COF_1"/>
    <property type="match status" value="1"/>
</dbReference>
<dbReference type="RefSeq" id="WP_344839863.1">
    <property type="nucleotide sequence ID" value="NZ_BAAAUV010000052.1"/>
</dbReference>
<organism evidence="1 2">
    <name type="scientific">Actinocorallia longicatena</name>
    <dbReference type="NCBI Taxonomy" id="111803"/>
    <lineage>
        <taxon>Bacteria</taxon>
        <taxon>Bacillati</taxon>
        <taxon>Actinomycetota</taxon>
        <taxon>Actinomycetes</taxon>
        <taxon>Streptosporangiales</taxon>
        <taxon>Thermomonosporaceae</taxon>
        <taxon>Actinocorallia</taxon>
    </lineage>
</organism>
<evidence type="ECO:0000313" key="2">
    <source>
        <dbReference type="Proteomes" id="UP001501237"/>
    </source>
</evidence>